<gene>
    <name evidence="1" type="ORF">L195_g011816</name>
</gene>
<dbReference type="AlphaFoldDB" id="A0A2K3PIK6"/>
<comment type="caution">
    <text evidence="1">The sequence shown here is derived from an EMBL/GenBank/DDBJ whole genome shotgun (WGS) entry which is preliminary data.</text>
</comment>
<dbReference type="Proteomes" id="UP000236291">
    <property type="component" value="Unassembled WGS sequence"/>
</dbReference>
<proteinExistence type="predicted"/>
<evidence type="ECO:0000313" key="2">
    <source>
        <dbReference type="Proteomes" id="UP000236291"/>
    </source>
</evidence>
<organism evidence="1 2">
    <name type="scientific">Trifolium pratense</name>
    <name type="common">Red clover</name>
    <dbReference type="NCBI Taxonomy" id="57577"/>
    <lineage>
        <taxon>Eukaryota</taxon>
        <taxon>Viridiplantae</taxon>
        <taxon>Streptophyta</taxon>
        <taxon>Embryophyta</taxon>
        <taxon>Tracheophyta</taxon>
        <taxon>Spermatophyta</taxon>
        <taxon>Magnoliopsida</taxon>
        <taxon>eudicotyledons</taxon>
        <taxon>Gunneridae</taxon>
        <taxon>Pentapetalae</taxon>
        <taxon>rosids</taxon>
        <taxon>fabids</taxon>
        <taxon>Fabales</taxon>
        <taxon>Fabaceae</taxon>
        <taxon>Papilionoideae</taxon>
        <taxon>50 kb inversion clade</taxon>
        <taxon>NPAAA clade</taxon>
        <taxon>Hologalegina</taxon>
        <taxon>IRL clade</taxon>
        <taxon>Trifolieae</taxon>
        <taxon>Trifolium</taxon>
    </lineage>
</organism>
<accession>A0A2K3PIK6</accession>
<protein>
    <submittedName>
        <fullName evidence="1">Uncharacterized protein</fullName>
    </submittedName>
</protein>
<reference evidence="1 2" key="1">
    <citation type="journal article" date="2014" name="Am. J. Bot.">
        <title>Genome assembly and annotation for red clover (Trifolium pratense; Fabaceae).</title>
        <authorList>
            <person name="Istvanek J."/>
            <person name="Jaros M."/>
            <person name="Krenek A."/>
            <person name="Repkova J."/>
        </authorList>
    </citation>
    <scope>NUCLEOTIDE SEQUENCE [LARGE SCALE GENOMIC DNA]</scope>
    <source>
        <strain evidence="2">cv. Tatra</strain>
        <tissue evidence="1">Young leaves</tissue>
    </source>
</reference>
<dbReference type="EMBL" id="ASHM01007411">
    <property type="protein sequence ID" value="PNY15126.1"/>
    <property type="molecule type" value="Genomic_DNA"/>
</dbReference>
<reference evidence="1 2" key="2">
    <citation type="journal article" date="2017" name="Front. Plant Sci.">
        <title>Gene Classification and Mining of Molecular Markers Useful in Red Clover (Trifolium pratense) Breeding.</title>
        <authorList>
            <person name="Istvanek J."/>
            <person name="Dluhosova J."/>
            <person name="Dluhos P."/>
            <person name="Patkova L."/>
            <person name="Nedelnik J."/>
            <person name="Repkova J."/>
        </authorList>
    </citation>
    <scope>NUCLEOTIDE SEQUENCE [LARGE SCALE GENOMIC DNA]</scope>
    <source>
        <strain evidence="2">cv. Tatra</strain>
        <tissue evidence="1">Young leaves</tissue>
    </source>
</reference>
<sequence length="78" mass="8473">MVVSCPVPVGNPLPSSLASYGLSFRHLLKERSVTTYKTSLYSICILIGCSCRVWWPGFSLASPKSIISIRPARDASLS</sequence>
<evidence type="ECO:0000313" key="1">
    <source>
        <dbReference type="EMBL" id="PNY15126.1"/>
    </source>
</evidence>
<name>A0A2K3PIK6_TRIPR</name>